<organism evidence="2 3">
    <name type="scientific">Thermosulfurimonas dismutans</name>
    <dbReference type="NCBI Taxonomy" id="999894"/>
    <lineage>
        <taxon>Bacteria</taxon>
        <taxon>Pseudomonadati</taxon>
        <taxon>Thermodesulfobacteriota</taxon>
        <taxon>Thermodesulfobacteria</taxon>
        <taxon>Thermodesulfobacteriales</taxon>
        <taxon>Thermodesulfobacteriaceae</taxon>
        <taxon>Thermosulfurimonas</taxon>
    </lineage>
</organism>
<dbReference type="Proteomes" id="UP000078390">
    <property type="component" value="Unassembled WGS sequence"/>
</dbReference>
<dbReference type="InterPro" id="IPR041464">
    <property type="entry name" value="TubC_N"/>
</dbReference>
<keyword evidence="3" id="KW-1185">Reference proteome</keyword>
<dbReference type="Gene3D" id="1.10.10.1830">
    <property type="entry name" value="Non-ribosomal peptide synthase, adenylation domain"/>
    <property type="match status" value="1"/>
</dbReference>
<dbReference type="STRING" id="999894.TDIS_1540"/>
<reference evidence="2 3" key="1">
    <citation type="submission" date="2016-04" db="EMBL/GenBank/DDBJ databases">
        <title>Genome analysis of Thermosulfurimonas dismutans, the first thermophilic sulfur-disproportionating bacterium of the phylum Thermodesulfobacteria.</title>
        <authorList>
            <person name="Mardanov A.V."/>
            <person name="Beletsky A.V."/>
            <person name="Kadnikov V.V."/>
            <person name="Slobodkin A.I."/>
            <person name="Ravin N.V."/>
        </authorList>
    </citation>
    <scope>NUCLEOTIDE SEQUENCE [LARGE SCALE GENOMIC DNA]</scope>
    <source>
        <strain evidence="2 3">S95</strain>
    </source>
</reference>
<comment type="caution">
    <text evidence="2">The sequence shown here is derived from an EMBL/GenBank/DDBJ whole genome shotgun (WGS) entry which is preliminary data.</text>
</comment>
<evidence type="ECO:0000259" key="1">
    <source>
        <dbReference type="Pfam" id="PF18563"/>
    </source>
</evidence>
<name>A0A179D2Q4_9BACT</name>
<evidence type="ECO:0000313" key="3">
    <source>
        <dbReference type="Proteomes" id="UP000078390"/>
    </source>
</evidence>
<dbReference type="AlphaFoldDB" id="A0A179D2Q4"/>
<proteinExistence type="predicted"/>
<dbReference type="Pfam" id="PF18563">
    <property type="entry name" value="TubC_N"/>
    <property type="match status" value="1"/>
</dbReference>
<protein>
    <recommendedName>
        <fullName evidence="1">TubC N-terminal docking domain-containing protein</fullName>
    </recommendedName>
</protein>
<accession>A0A179D2Q4</accession>
<evidence type="ECO:0000313" key="2">
    <source>
        <dbReference type="EMBL" id="OAQ20345.1"/>
    </source>
</evidence>
<dbReference type="RefSeq" id="WP_068670995.1">
    <property type="nucleotide sequence ID" value="NZ_LWLG01000012.1"/>
</dbReference>
<dbReference type="EMBL" id="LWLG01000012">
    <property type="protein sequence ID" value="OAQ20345.1"/>
    <property type="molecule type" value="Genomic_DNA"/>
</dbReference>
<sequence>MEKFDFQEPKALISYLRFLGVRLRVEGERLIYESSLFPLSEELLEKLRKNKEALKAILKEEAREKKSSRHLTRGSKTEEASREGASSIRFYRGISWFGGKPCPWPERDNESLKKVLARKPASELPRRVAEFEHTAILAEGKPFFPLAWWLHGVSLPELLKAEPEAQNLPIYEVRGEEVVLVHDPRKAGDCPEGMEHPHRCKLGELVEAQERISGYEWKCRKLKAPCPAYTQSPLRPEWPNRIAQALSEEQTSSESPDEETRELTEKLKSLLRPLVLGFLASKAPIQIDKSRSVLNPQEFIKRTVSELSGRGQVREAAKERARRFLKAIRPLLQEIGKEV</sequence>
<feature type="domain" description="TubC N-terminal docking" evidence="1">
    <location>
        <begin position="11"/>
        <end position="59"/>
    </location>
</feature>
<dbReference type="InterPro" id="IPR044894">
    <property type="entry name" value="TubC_N_sf"/>
</dbReference>
<gene>
    <name evidence="2" type="ORF">TDIS_1540</name>
</gene>